<protein>
    <recommendedName>
        <fullName evidence="4">Hcy-binding domain-containing protein</fullName>
    </recommendedName>
</protein>
<dbReference type="Proteomes" id="UP000219327">
    <property type="component" value="Unassembled WGS sequence"/>
</dbReference>
<dbReference type="PROSITE" id="PS50970">
    <property type="entry name" value="HCY"/>
    <property type="match status" value="1"/>
</dbReference>
<name>A0A2A5WLG8_9GAMM</name>
<dbReference type="GO" id="GO:0009086">
    <property type="term" value="P:methionine biosynthetic process"/>
    <property type="evidence" value="ECO:0007669"/>
    <property type="project" value="InterPro"/>
</dbReference>
<comment type="caution">
    <text evidence="5">The sequence shown here is derived from an EMBL/GenBank/DDBJ whole genome shotgun (WGS) entry which is preliminary data.</text>
</comment>
<keyword evidence="1" id="KW-0489">Methyltransferase</keyword>
<dbReference type="InterPro" id="IPR003726">
    <property type="entry name" value="HCY_dom"/>
</dbReference>
<evidence type="ECO:0000313" key="6">
    <source>
        <dbReference type="Proteomes" id="UP000219327"/>
    </source>
</evidence>
<sequence length="321" mass="34561">MILDEKLAIGETLLMDGAVGAEVERFGGRMDSAAWCGLATETHPAVVCRVHAEYLRAGSDIATANTFANCRHVLDSVGKGDDASSITKRAVELVREAIDEVNPDRPIAVAGSMSNTMAWIPGTFSTDETYAPSPDQESANYREQAEALAEAGADLIVLEMMADVRNASRLAEAASTVGLPVWIGMSCSLFPDGSAAAWHMHLEEPPEKLDDNHQDYGPEPFGPVVEAMQSFNPQVMGIMHSRMAAVGAGIDMVRKTWSGPMMVYPESLYEHAEEPEVFAEHLMVFREGGAQILGGCCGTRIDHIRALSEKLGRSIEQPSGP</sequence>
<dbReference type="AlphaFoldDB" id="A0A2A5WLG8"/>
<evidence type="ECO:0000256" key="3">
    <source>
        <dbReference type="PROSITE-ProRule" id="PRU00333"/>
    </source>
</evidence>
<dbReference type="GO" id="GO:0008270">
    <property type="term" value="F:zinc ion binding"/>
    <property type="evidence" value="ECO:0007669"/>
    <property type="project" value="InterPro"/>
</dbReference>
<accession>A0A2A5WLG8</accession>
<evidence type="ECO:0000313" key="5">
    <source>
        <dbReference type="EMBL" id="PDH37385.1"/>
    </source>
</evidence>
<reference evidence="5 6" key="1">
    <citation type="submission" date="2017-08" db="EMBL/GenBank/DDBJ databases">
        <title>Fine stratification of microbial communities through a metagenomic profile of the photic zone.</title>
        <authorList>
            <person name="Haro-Moreno J.M."/>
            <person name="Lopez-Perez M."/>
            <person name="De La Torre J."/>
            <person name="Picazo A."/>
            <person name="Camacho A."/>
            <person name="Rodriguez-Valera F."/>
        </authorList>
    </citation>
    <scope>NUCLEOTIDE SEQUENCE [LARGE SCALE GENOMIC DNA]</scope>
    <source>
        <strain evidence="5">MED-G24</strain>
    </source>
</reference>
<comment type="caution">
    <text evidence="3">Lacks conserved residue(s) required for the propagation of feature annotation.</text>
</comment>
<dbReference type="GO" id="GO:0008168">
    <property type="term" value="F:methyltransferase activity"/>
    <property type="evidence" value="ECO:0007669"/>
    <property type="project" value="UniProtKB-KW"/>
</dbReference>
<proteinExistence type="predicted"/>
<dbReference type="InterPro" id="IPR036589">
    <property type="entry name" value="HCY_dom_sf"/>
</dbReference>
<dbReference type="SUPFAM" id="SSF82282">
    <property type="entry name" value="Homocysteine S-methyltransferase"/>
    <property type="match status" value="1"/>
</dbReference>
<evidence type="ECO:0000259" key="4">
    <source>
        <dbReference type="PROSITE" id="PS50970"/>
    </source>
</evidence>
<evidence type="ECO:0000256" key="2">
    <source>
        <dbReference type="ARBA" id="ARBA00022679"/>
    </source>
</evidence>
<evidence type="ECO:0000256" key="1">
    <source>
        <dbReference type="ARBA" id="ARBA00022603"/>
    </source>
</evidence>
<gene>
    <name evidence="5" type="ORF">CNE99_08225</name>
</gene>
<feature type="domain" description="Hcy-binding" evidence="4">
    <location>
        <begin position="1"/>
        <end position="311"/>
    </location>
</feature>
<dbReference type="Gene3D" id="3.20.20.330">
    <property type="entry name" value="Homocysteine-binding-like domain"/>
    <property type="match status" value="1"/>
</dbReference>
<dbReference type="Pfam" id="PF02574">
    <property type="entry name" value="S-methyl_trans"/>
    <property type="match status" value="1"/>
</dbReference>
<dbReference type="PIRSF" id="PIRSF037505">
    <property type="entry name" value="Betaine_HMT"/>
    <property type="match status" value="1"/>
</dbReference>
<dbReference type="PANTHER" id="PTHR11103:SF10">
    <property type="entry name" value="HOMOCYSTEINE S-METHYLTRANSFERASE 1-RELATED"/>
    <property type="match status" value="1"/>
</dbReference>
<organism evidence="5 6">
    <name type="scientific">OM182 bacterium MED-G24</name>
    <dbReference type="NCBI Taxonomy" id="1986255"/>
    <lineage>
        <taxon>Bacteria</taxon>
        <taxon>Pseudomonadati</taxon>
        <taxon>Pseudomonadota</taxon>
        <taxon>Gammaproteobacteria</taxon>
        <taxon>OMG group</taxon>
        <taxon>OM182 clade</taxon>
    </lineage>
</organism>
<dbReference type="EMBL" id="NTKD01000049">
    <property type="protein sequence ID" value="PDH37385.1"/>
    <property type="molecule type" value="Genomic_DNA"/>
</dbReference>
<dbReference type="PANTHER" id="PTHR11103">
    <property type="entry name" value="SLR1189 PROTEIN"/>
    <property type="match status" value="1"/>
</dbReference>
<dbReference type="InterPro" id="IPR017226">
    <property type="entry name" value="BHMT-like"/>
</dbReference>
<keyword evidence="2" id="KW-0808">Transferase</keyword>
<dbReference type="GO" id="GO:0032259">
    <property type="term" value="P:methylation"/>
    <property type="evidence" value="ECO:0007669"/>
    <property type="project" value="UniProtKB-KW"/>
</dbReference>